<dbReference type="EnsemblMetazoa" id="GBRI025687-RA">
    <property type="protein sequence ID" value="GBRI025687-PA"/>
    <property type="gene ID" value="GBRI025687"/>
</dbReference>
<evidence type="ECO:0000256" key="1">
    <source>
        <dbReference type="SAM" id="MobiDB-lite"/>
    </source>
</evidence>
<proteinExistence type="predicted"/>
<organism evidence="2 3">
    <name type="scientific">Glossina brevipalpis</name>
    <dbReference type="NCBI Taxonomy" id="37001"/>
    <lineage>
        <taxon>Eukaryota</taxon>
        <taxon>Metazoa</taxon>
        <taxon>Ecdysozoa</taxon>
        <taxon>Arthropoda</taxon>
        <taxon>Hexapoda</taxon>
        <taxon>Insecta</taxon>
        <taxon>Pterygota</taxon>
        <taxon>Neoptera</taxon>
        <taxon>Endopterygota</taxon>
        <taxon>Diptera</taxon>
        <taxon>Brachycera</taxon>
        <taxon>Muscomorpha</taxon>
        <taxon>Hippoboscoidea</taxon>
        <taxon>Glossinidae</taxon>
        <taxon>Glossina</taxon>
    </lineage>
</organism>
<reference evidence="2" key="2">
    <citation type="submission" date="2020-05" db="UniProtKB">
        <authorList>
            <consortium name="EnsemblMetazoa"/>
        </authorList>
    </citation>
    <scope>IDENTIFICATION</scope>
    <source>
        <strain evidence="2">IAEA</strain>
    </source>
</reference>
<reference evidence="3" key="1">
    <citation type="submission" date="2014-03" db="EMBL/GenBank/DDBJ databases">
        <authorList>
            <person name="Aksoy S."/>
            <person name="Warren W."/>
            <person name="Wilson R.K."/>
        </authorList>
    </citation>
    <scope>NUCLEOTIDE SEQUENCE [LARGE SCALE GENOMIC DNA]</scope>
    <source>
        <strain evidence="3">IAEA</strain>
    </source>
</reference>
<dbReference type="STRING" id="37001.A0A1A9WN42"/>
<feature type="compositionally biased region" description="Polar residues" evidence="1">
    <location>
        <begin position="204"/>
        <end position="216"/>
    </location>
</feature>
<feature type="compositionally biased region" description="Pro residues" evidence="1">
    <location>
        <begin position="152"/>
        <end position="164"/>
    </location>
</feature>
<dbReference type="AlphaFoldDB" id="A0A1A9WN42"/>
<feature type="region of interest" description="Disordered" evidence="1">
    <location>
        <begin position="148"/>
        <end position="216"/>
    </location>
</feature>
<dbReference type="Proteomes" id="UP000091820">
    <property type="component" value="Unassembled WGS sequence"/>
</dbReference>
<evidence type="ECO:0000313" key="2">
    <source>
        <dbReference type="EnsemblMetazoa" id="GBRI025687-PA"/>
    </source>
</evidence>
<accession>A0A1A9WN42</accession>
<protein>
    <submittedName>
        <fullName evidence="2">Uncharacterized protein</fullName>
    </submittedName>
</protein>
<sequence length="216" mass="23936">MTNNSHCLTASSSSYFSQQDMRKALHGKSQTMSSLPRHVGNRNHHQQQESSLTQNHIYTQPLNPCGGLLPNNHYNSCKANTTERHVRLTQDHFNHNNMTLHYKHNNNKLSGGSGALSINHAHTLDASYLHHNDSHYSLPVDHSLSNCYTSPPSTPTPTPSPPALPLRNGSCSTTGRHSSSSHLNGSNNNNNNSNNINNVPTLIRDNNSNSLQHQYH</sequence>
<name>A0A1A9WN42_9MUSC</name>
<feature type="compositionally biased region" description="Low complexity" evidence="1">
    <location>
        <begin position="169"/>
        <end position="198"/>
    </location>
</feature>
<feature type="region of interest" description="Disordered" evidence="1">
    <location>
        <begin position="19"/>
        <end position="50"/>
    </location>
</feature>
<evidence type="ECO:0000313" key="3">
    <source>
        <dbReference type="Proteomes" id="UP000091820"/>
    </source>
</evidence>
<dbReference type="VEuPathDB" id="VectorBase:GBRI025687"/>
<keyword evidence="3" id="KW-1185">Reference proteome</keyword>